<dbReference type="InterPro" id="IPR001296">
    <property type="entry name" value="Glyco_trans_1"/>
</dbReference>
<dbReference type="GO" id="GO:0016757">
    <property type="term" value="F:glycosyltransferase activity"/>
    <property type="evidence" value="ECO:0007669"/>
    <property type="project" value="InterPro"/>
</dbReference>
<feature type="domain" description="Glycosyl transferase family 1" evidence="1">
    <location>
        <begin position="376"/>
        <end position="518"/>
    </location>
</feature>
<accession>A0A0Q3I3U2</accession>
<evidence type="ECO:0000259" key="1">
    <source>
        <dbReference type="Pfam" id="PF00534"/>
    </source>
</evidence>
<name>A0A0Q3I3U2_9HYPH</name>
<sequence length="550" mass="62612">MGLKILHVTNIAQNAYINATLLNARGHDCDVVAYDLYHVACSPEWYRLFDFDVDTEQLGGDAFFPDFYLLGHAMPQIEDFVAQGPYYLSLIYLRLRRRNDPRKHAALCALAYMRFKATMQRTTTPWLTAMTEQDFQRQIAAYDLQPYLRRRIMAGRTAERHFESIRVRLRRLLSEEQIRQMTPPFAVGFLDQFFLADPTLAHHMRALRERGLAEALGLEYEGPSNETGHLERLGFAPEEAVPWLGPANIWRDLAQLYDVCIFYADSSMFAVAAGIKTYCALEHGTIRTIPFETTPYGRIVRAAYLGASKVFLTNTDYATAERRLEFEPEQRVYQPHPFDEEPAFRFRATYKAQRDPDRTVFLCPARHDWVSRDPKMAKGNDLYLYAAKQLVDEGRTNFVLRCVDWGIDRDASQALITELGLDGHVQWVPPMSKRKLWEAMLDADAVIDQFLISVVSGITFEALALGRRLITKDDGVANAVFFAEAPPLMAASSVDAIAARMRAVLDDREDQAGVGERGVEWVQRHHSANRIAQLQEEAFAALAGHPKLHT</sequence>
<comment type="caution">
    <text evidence="2">The sequence shown here is derived from an EMBL/GenBank/DDBJ whole genome shotgun (WGS) entry which is preliminary data.</text>
</comment>
<dbReference type="RefSeq" id="WP_055729220.1">
    <property type="nucleotide sequence ID" value="NZ_LMAR01000049.1"/>
</dbReference>
<protein>
    <recommendedName>
        <fullName evidence="1">Glycosyl transferase family 1 domain-containing protein</fullName>
    </recommendedName>
</protein>
<dbReference type="AlphaFoldDB" id="A0A0Q3I3U2"/>
<proteinExistence type="predicted"/>
<evidence type="ECO:0000313" key="2">
    <source>
        <dbReference type="EMBL" id="KQK29389.1"/>
    </source>
</evidence>
<evidence type="ECO:0000313" key="3">
    <source>
        <dbReference type="Proteomes" id="UP000051562"/>
    </source>
</evidence>
<dbReference type="PANTHER" id="PTHR12526">
    <property type="entry name" value="GLYCOSYLTRANSFERASE"/>
    <property type="match status" value="1"/>
</dbReference>
<dbReference type="EMBL" id="LMAR01000049">
    <property type="protein sequence ID" value="KQK29389.1"/>
    <property type="molecule type" value="Genomic_DNA"/>
</dbReference>
<keyword evidence="3" id="KW-1185">Reference proteome</keyword>
<reference evidence="2 3" key="1">
    <citation type="submission" date="2015-10" db="EMBL/GenBank/DDBJ databases">
        <title>Draft genome of Bosea thiooxidans.</title>
        <authorList>
            <person name="Wang X."/>
        </authorList>
    </citation>
    <scope>NUCLEOTIDE SEQUENCE [LARGE SCALE GENOMIC DNA]</scope>
    <source>
        <strain evidence="2 3">CGMCC 9174</strain>
    </source>
</reference>
<organism evidence="2 3">
    <name type="scientific">Bosea thiooxidans</name>
    <dbReference type="NCBI Taxonomy" id="53254"/>
    <lineage>
        <taxon>Bacteria</taxon>
        <taxon>Pseudomonadati</taxon>
        <taxon>Pseudomonadota</taxon>
        <taxon>Alphaproteobacteria</taxon>
        <taxon>Hyphomicrobiales</taxon>
        <taxon>Boseaceae</taxon>
        <taxon>Bosea</taxon>
    </lineage>
</organism>
<gene>
    <name evidence="2" type="ORF">ARD30_17530</name>
</gene>
<dbReference type="Gene3D" id="3.40.50.2000">
    <property type="entry name" value="Glycogen Phosphorylase B"/>
    <property type="match status" value="1"/>
</dbReference>
<dbReference type="Pfam" id="PF00534">
    <property type="entry name" value="Glycos_transf_1"/>
    <property type="match status" value="1"/>
</dbReference>
<dbReference type="Proteomes" id="UP000051562">
    <property type="component" value="Unassembled WGS sequence"/>
</dbReference>
<dbReference type="SUPFAM" id="SSF53756">
    <property type="entry name" value="UDP-Glycosyltransferase/glycogen phosphorylase"/>
    <property type="match status" value="1"/>
</dbReference>
<dbReference type="PANTHER" id="PTHR12526:SF636">
    <property type="entry name" value="BLL3647 PROTEIN"/>
    <property type="match status" value="1"/>
</dbReference>